<reference evidence="2 3" key="1">
    <citation type="journal article" date="2023" name="bioRxiv">
        <title>High-quality genome assemblies of four members of thePodospora anserinaspecies complex.</title>
        <authorList>
            <person name="Ament-Velasquez S.L."/>
            <person name="Vogan A.A."/>
            <person name="Wallerman O."/>
            <person name="Hartmann F."/>
            <person name="Gautier V."/>
            <person name="Silar P."/>
            <person name="Giraud T."/>
            <person name="Johannesson H."/>
        </authorList>
    </citation>
    <scope>NUCLEOTIDE SEQUENCE [LARGE SCALE GENOMIC DNA]</scope>
    <source>
        <strain evidence="2 3">CBS 411.78</strain>
    </source>
</reference>
<dbReference type="RefSeq" id="XP_062762266.1">
    <property type="nucleotide sequence ID" value="XM_062915101.1"/>
</dbReference>
<name>A0ABR0H2N2_9PEZI</name>
<evidence type="ECO:0000256" key="1">
    <source>
        <dbReference type="SAM" id="MobiDB-lite"/>
    </source>
</evidence>
<proteinExistence type="predicted"/>
<gene>
    <name evidence="2" type="ORF">QC763_700870</name>
</gene>
<evidence type="ECO:0000313" key="3">
    <source>
        <dbReference type="Proteomes" id="UP001326199"/>
    </source>
</evidence>
<comment type="caution">
    <text evidence="2">The sequence shown here is derived from an EMBL/GenBank/DDBJ whole genome shotgun (WGS) entry which is preliminary data.</text>
</comment>
<dbReference type="EMBL" id="JAFFHB010000009">
    <property type="protein sequence ID" value="KAK4662300.1"/>
    <property type="molecule type" value="Genomic_DNA"/>
</dbReference>
<organism evidence="2 3">
    <name type="scientific">Podospora pseudopauciseta</name>
    <dbReference type="NCBI Taxonomy" id="2093780"/>
    <lineage>
        <taxon>Eukaryota</taxon>
        <taxon>Fungi</taxon>
        <taxon>Dikarya</taxon>
        <taxon>Ascomycota</taxon>
        <taxon>Pezizomycotina</taxon>
        <taxon>Sordariomycetes</taxon>
        <taxon>Sordariomycetidae</taxon>
        <taxon>Sordariales</taxon>
        <taxon>Podosporaceae</taxon>
        <taxon>Podospora</taxon>
    </lineage>
</organism>
<evidence type="ECO:0000313" key="2">
    <source>
        <dbReference type="EMBL" id="KAK4662300.1"/>
    </source>
</evidence>
<dbReference type="Proteomes" id="UP001326199">
    <property type="component" value="Unassembled WGS sequence"/>
</dbReference>
<keyword evidence="3" id="KW-1185">Reference proteome</keyword>
<dbReference type="GeneID" id="87935444"/>
<protein>
    <recommendedName>
        <fullName evidence="4">F-box domain-containing protein</fullName>
    </recommendedName>
</protein>
<feature type="region of interest" description="Disordered" evidence="1">
    <location>
        <begin position="92"/>
        <end position="111"/>
    </location>
</feature>
<evidence type="ECO:0008006" key="4">
    <source>
        <dbReference type="Google" id="ProtNLM"/>
    </source>
</evidence>
<sequence>MSSPSYKRVCLLRNEDATRCSKLVLNWLKNPDAALLVEEFIIDPHPRFGHFMNGEPDPALDDGDHELVVKYIESLVLSDDMKTKILEGVPRKKDKAKSEVDTQDDEPPAKRIRWNSGWPDIPHYHEALAILVISLCPNIKRLRFSPETLILGTLLDEYLVQNNYGEITEPTLQRLEVVHLEAINNGFIDGRNYDTVRSLGFFRYFHRLPLVSTVKIEAISDYQPDNTSFPPKSSSTISKITIGHSDISGAILSSIIRIPQALTHFSFSNAGLWTTDGAYTDDVKPKTVSKCLLQHKDSLQVLDLDARLSDPSKYDKHRPALLEHQKDEYPEYYYGRYGSSQSDTGRGGGHTPPPDAKYLDLDRSFSGDKEEDLPLYAVDLPDTFDYEGGSIGSMKDFTKLKDLSIRIGNILGYDDTCKYKVTIRTLKHRLVDLLPPNLESLKLYGYEKGKFAQVDAHVDELLAQKEEKLPNLKTIHGLDECILGVAGTYPAELGDSELWQRPCEGLNWVEVETDDDEADP</sequence>
<accession>A0ABR0H2N2</accession>